<dbReference type="InterPro" id="IPR052675">
    <property type="entry name" value="ZnF_transloc-Spindlin_int"/>
</dbReference>
<dbReference type="Proteomes" id="UP000694380">
    <property type="component" value="Unplaced"/>
</dbReference>
<dbReference type="AlphaFoldDB" id="A0A8C3PD09"/>
<dbReference type="PANTHER" id="PTHR34589:SF1">
    <property type="entry name" value="SPINDLIN INTERACTOR AND REPRESSOR OF CHROMATIN-BINDING PROTEIN"/>
    <property type="match status" value="1"/>
</dbReference>
<reference evidence="2" key="2">
    <citation type="submission" date="2025-09" db="UniProtKB">
        <authorList>
            <consortium name="Ensembl"/>
        </authorList>
    </citation>
    <scope>IDENTIFICATION</scope>
</reference>
<dbReference type="Ensembl" id="ENSCPBT00000039518.1">
    <property type="protein sequence ID" value="ENSCPBP00000033659.1"/>
    <property type="gene ID" value="ENSCPBG00000023519.1"/>
</dbReference>
<accession>A0A8C3PD09</accession>
<feature type="domain" description="SPIN-DOC-like zinc-finger" evidence="1">
    <location>
        <begin position="72"/>
        <end position="134"/>
    </location>
</feature>
<dbReference type="PANTHER" id="PTHR34589">
    <property type="entry name" value="SIMILAR TO RIKEN CDNA 2700081O15"/>
    <property type="match status" value="1"/>
</dbReference>
<name>A0A8C3PD09_CHRPI</name>
<protein>
    <recommendedName>
        <fullName evidence="1">SPIN-DOC-like zinc-finger domain-containing protein</fullName>
    </recommendedName>
</protein>
<proteinExistence type="predicted"/>
<evidence type="ECO:0000313" key="3">
    <source>
        <dbReference type="Proteomes" id="UP000694380"/>
    </source>
</evidence>
<dbReference type="OMA" id="AWQQEYL"/>
<keyword evidence="3" id="KW-1185">Reference proteome</keyword>
<sequence length="316" mass="32747">MEVKAEVPRLEYIAVSLKCEAEEPVPIAACAQLCAPVGGLGAGCQGLLGSRSPEHILSFWLGGAPAEAGPGRAWQQEYLVGDCPGRGGAVCMVCGTFLGTCGPSAAREHVLQHHAHSLSLSPEEKRNILEAWSQGGNLPEGAPPPCTPGMFPSPSCIRGAQGWGRFLGSIPGEGSGVCGLEQGSWEPGSWFFLSPYPTLTAVSLPTGTTSPSEEAAPSSAPPEIRLFTDGSFPAGFTLRLYCRPQSGEGAVGKRASPAATPISPRAELKAHLFPPLPLPPLSYPSRFPALPAPDAAPCWFPLAGGQLSSHPLVTPS</sequence>
<dbReference type="GO" id="GO:0045892">
    <property type="term" value="P:negative regulation of DNA-templated transcription"/>
    <property type="evidence" value="ECO:0007669"/>
    <property type="project" value="TreeGrafter"/>
</dbReference>
<reference evidence="2" key="1">
    <citation type="submission" date="2025-08" db="UniProtKB">
        <authorList>
            <consortium name="Ensembl"/>
        </authorList>
    </citation>
    <scope>IDENTIFICATION</scope>
</reference>
<organism evidence="2 3">
    <name type="scientific">Chrysemys picta bellii</name>
    <name type="common">Western painted turtle</name>
    <name type="synonym">Emys bellii</name>
    <dbReference type="NCBI Taxonomy" id="8478"/>
    <lineage>
        <taxon>Eukaryota</taxon>
        <taxon>Metazoa</taxon>
        <taxon>Chordata</taxon>
        <taxon>Craniata</taxon>
        <taxon>Vertebrata</taxon>
        <taxon>Euteleostomi</taxon>
        <taxon>Archelosauria</taxon>
        <taxon>Testudinata</taxon>
        <taxon>Testudines</taxon>
        <taxon>Cryptodira</taxon>
        <taxon>Durocryptodira</taxon>
        <taxon>Testudinoidea</taxon>
        <taxon>Emydidae</taxon>
        <taxon>Chrysemys</taxon>
    </lineage>
</organism>
<evidence type="ECO:0000313" key="2">
    <source>
        <dbReference type="Ensembl" id="ENSCPBP00000033659.1"/>
    </source>
</evidence>
<dbReference type="Pfam" id="PF18658">
    <property type="entry name" value="zf-C2H2_12"/>
    <property type="match status" value="1"/>
</dbReference>
<dbReference type="InterPro" id="IPR040647">
    <property type="entry name" value="SPIN-DOC_Znf-C2H2"/>
</dbReference>
<evidence type="ECO:0000259" key="1">
    <source>
        <dbReference type="Pfam" id="PF18658"/>
    </source>
</evidence>
<dbReference type="GeneTree" id="ENSGT00950000185472"/>